<dbReference type="GO" id="GO:0000981">
    <property type="term" value="F:DNA-binding transcription factor activity, RNA polymerase II-specific"/>
    <property type="evidence" value="ECO:0007669"/>
    <property type="project" value="InterPro"/>
</dbReference>
<dbReference type="PROSITE" id="PS00463">
    <property type="entry name" value="ZN2_CY6_FUNGAL_1"/>
    <property type="match status" value="1"/>
</dbReference>
<dbReference type="PROSITE" id="PS50048">
    <property type="entry name" value="ZN2_CY6_FUNGAL_2"/>
    <property type="match status" value="1"/>
</dbReference>
<evidence type="ECO:0000256" key="1">
    <source>
        <dbReference type="ARBA" id="ARBA00004123"/>
    </source>
</evidence>
<dbReference type="GO" id="GO:0005634">
    <property type="term" value="C:nucleus"/>
    <property type="evidence" value="ECO:0007669"/>
    <property type="project" value="UniProtKB-SubCell"/>
</dbReference>
<evidence type="ECO:0000313" key="11">
    <source>
        <dbReference type="Proteomes" id="UP000053789"/>
    </source>
</evidence>
<dbReference type="OrthoDB" id="4116913at2759"/>
<protein>
    <recommendedName>
        <fullName evidence="9">Zn(2)-C6 fungal-type domain-containing protein</fullName>
    </recommendedName>
</protein>
<feature type="compositionally biased region" description="Polar residues" evidence="8">
    <location>
        <begin position="1"/>
        <end position="14"/>
    </location>
</feature>
<dbReference type="RefSeq" id="XP_016615997.1">
    <property type="nucleotide sequence ID" value="XM_016767899.1"/>
</dbReference>
<evidence type="ECO:0000256" key="6">
    <source>
        <dbReference type="ARBA" id="ARBA00023242"/>
    </source>
</evidence>
<feature type="coiled-coil region" evidence="7">
    <location>
        <begin position="92"/>
        <end position="119"/>
    </location>
</feature>
<dbReference type="GeneID" id="27703110"/>
<keyword evidence="4" id="KW-0238">DNA-binding</keyword>
<proteinExistence type="predicted"/>
<dbReference type="PANTHER" id="PTHR46910:SF37">
    <property type="entry name" value="ZN(II)2CYS6 TRANSCRIPTION FACTOR (EUROFUNG)"/>
    <property type="match status" value="1"/>
</dbReference>
<gene>
    <name evidence="10" type="ORF">Z519_10182</name>
</gene>
<sequence>MSQTLTQHPKTGNMAQVGPDAQNIQWDGSDPGSIQACDLCRLKKRKCDLKTAGGRCSACEKSKSVCQMTHVTKPREKRKKLLTSPPPVGFGLTRIRKQMENLEERLKSLEELIKMSVAAKISESGLPERVDVMTPSSLPSTTSPAEQTSYVSDTLLAEVAESTQTSPGQTLLQALGSNQVRGTTGDFSRSLSRDINQMGTDVTQEWSPSSDSQFTITAPALATTDEELRPQVRYNGSKKCSLPPVQGGLFLLQEFLVDFNAAIPLFDTAVITSLFHDCYNGRVNGKPIEWVALKVVLGIAHRLRAMSPLGVPQDTENAEIYLQECLDAVPELLVLRPSLLLAQCFLGLAVVISTSSRPYPAQTFVSLALRVVQDLRVNDPQGIELMNTVDLVQQQRVFWIAYFMEVDMNLRAGRLPNLTPRLINVELPTDDQPDAAGEITAANGEFKVNIFRLHVELALLQAEFGEQLSLPRKARKSEHSEDVELRAINSRLEKWRRNWIFELDAEHLRAALHRSDLVHFVVLESTYFSTAYAFWARILPAPGTRNNAFSAQGLIEGMSKQKAGILHKDARRFIDLLRLIPGDDIACNWLSLETIVSALVVVLAHIIFNPLDESSVSDFSVSRYMLQILHRLSNISKDDGLVAVQNLCVDLYLRAERALQGEKSLRR</sequence>
<dbReference type="CDD" id="cd00067">
    <property type="entry name" value="GAL4"/>
    <property type="match status" value="1"/>
</dbReference>
<dbReference type="CDD" id="cd12148">
    <property type="entry name" value="fungal_TF_MHR"/>
    <property type="match status" value="1"/>
</dbReference>
<evidence type="ECO:0000256" key="8">
    <source>
        <dbReference type="SAM" id="MobiDB-lite"/>
    </source>
</evidence>
<comment type="subcellular location">
    <subcellularLocation>
        <location evidence="1">Nucleus</location>
    </subcellularLocation>
</comment>
<keyword evidence="6" id="KW-0539">Nucleus</keyword>
<dbReference type="SMART" id="SM00066">
    <property type="entry name" value="GAL4"/>
    <property type="match status" value="1"/>
</dbReference>
<evidence type="ECO:0000256" key="3">
    <source>
        <dbReference type="ARBA" id="ARBA00023015"/>
    </source>
</evidence>
<dbReference type="Gene3D" id="4.10.240.10">
    <property type="entry name" value="Zn(2)-C6 fungal-type DNA-binding domain"/>
    <property type="match status" value="1"/>
</dbReference>
<dbReference type="EMBL" id="KN846996">
    <property type="protein sequence ID" value="KIW89328.1"/>
    <property type="molecule type" value="Genomic_DNA"/>
</dbReference>
<dbReference type="SMART" id="SM00906">
    <property type="entry name" value="Fungal_trans"/>
    <property type="match status" value="1"/>
</dbReference>
<reference evidence="10" key="1">
    <citation type="submission" date="2015-01" db="EMBL/GenBank/DDBJ databases">
        <title>The Genome Sequence of Cladophialophora bantiana CBS 173.52.</title>
        <authorList>
            <consortium name="The Broad Institute Genomics Platform"/>
            <person name="Cuomo C."/>
            <person name="de Hoog S."/>
            <person name="Gorbushina A."/>
            <person name="Stielow B."/>
            <person name="Teixiera M."/>
            <person name="Abouelleil A."/>
            <person name="Chapman S.B."/>
            <person name="Priest M."/>
            <person name="Young S.K."/>
            <person name="Wortman J."/>
            <person name="Nusbaum C."/>
            <person name="Birren B."/>
        </authorList>
    </citation>
    <scope>NUCLEOTIDE SEQUENCE [LARGE SCALE GENOMIC DNA]</scope>
    <source>
        <strain evidence="10">CBS 173.52</strain>
    </source>
</reference>
<dbReference type="InterPro" id="IPR036864">
    <property type="entry name" value="Zn2-C6_fun-type_DNA-bd_sf"/>
</dbReference>
<dbReference type="GO" id="GO:0006351">
    <property type="term" value="P:DNA-templated transcription"/>
    <property type="evidence" value="ECO:0007669"/>
    <property type="project" value="InterPro"/>
</dbReference>
<feature type="region of interest" description="Disordered" evidence="8">
    <location>
        <begin position="1"/>
        <end position="25"/>
    </location>
</feature>
<dbReference type="InterPro" id="IPR050987">
    <property type="entry name" value="AtrR-like"/>
</dbReference>
<evidence type="ECO:0000313" key="10">
    <source>
        <dbReference type="EMBL" id="KIW89328.1"/>
    </source>
</evidence>
<keyword evidence="2" id="KW-0479">Metal-binding</keyword>
<keyword evidence="5" id="KW-0804">Transcription</keyword>
<evidence type="ECO:0000256" key="7">
    <source>
        <dbReference type="SAM" id="Coils"/>
    </source>
</evidence>
<dbReference type="InterPro" id="IPR007219">
    <property type="entry name" value="XnlR_reg_dom"/>
</dbReference>
<dbReference type="AlphaFoldDB" id="A0A0D2H7P3"/>
<dbReference type="GO" id="GO:0008270">
    <property type="term" value="F:zinc ion binding"/>
    <property type="evidence" value="ECO:0007669"/>
    <property type="project" value="InterPro"/>
</dbReference>
<keyword evidence="7" id="KW-0175">Coiled coil</keyword>
<evidence type="ECO:0000256" key="2">
    <source>
        <dbReference type="ARBA" id="ARBA00022723"/>
    </source>
</evidence>
<keyword evidence="3" id="KW-0805">Transcription regulation</keyword>
<dbReference type="VEuPathDB" id="FungiDB:Z519_10182"/>
<name>A0A0D2H7P3_CLAB1</name>
<dbReference type="Proteomes" id="UP000053789">
    <property type="component" value="Unassembled WGS sequence"/>
</dbReference>
<dbReference type="GO" id="GO:0003677">
    <property type="term" value="F:DNA binding"/>
    <property type="evidence" value="ECO:0007669"/>
    <property type="project" value="UniProtKB-KW"/>
</dbReference>
<keyword evidence="11" id="KW-1185">Reference proteome</keyword>
<dbReference type="PANTHER" id="PTHR46910">
    <property type="entry name" value="TRANSCRIPTION FACTOR PDR1"/>
    <property type="match status" value="1"/>
</dbReference>
<evidence type="ECO:0000259" key="9">
    <source>
        <dbReference type="PROSITE" id="PS50048"/>
    </source>
</evidence>
<accession>A0A0D2H7P3</accession>
<feature type="domain" description="Zn(2)-C6 fungal-type" evidence="9">
    <location>
        <begin position="36"/>
        <end position="68"/>
    </location>
</feature>
<dbReference type="HOGENOM" id="CLU_011099_5_1_1"/>
<dbReference type="InterPro" id="IPR001138">
    <property type="entry name" value="Zn2Cys6_DnaBD"/>
</dbReference>
<evidence type="ECO:0000256" key="4">
    <source>
        <dbReference type="ARBA" id="ARBA00023125"/>
    </source>
</evidence>
<dbReference type="SUPFAM" id="SSF57701">
    <property type="entry name" value="Zn2/Cys6 DNA-binding domain"/>
    <property type="match status" value="1"/>
</dbReference>
<evidence type="ECO:0000256" key="5">
    <source>
        <dbReference type="ARBA" id="ARBA00023163"/>
    </source>
</evidence>
<dbReference type="Pfam" id="PF04082">
    <property type="entry name" value="Fungal_trans"/>
    <property type="match status" value="1"/>
</dbReference>
<organism evidence="10 11">
    <name type="scientific">Cladophialophora bantiana (strain ATCC 10958 / CBS 173.52 / CDC B-1940 / NIH 8579)</name>
    <name type="common">Xylohypha bantiana</name>
    <dbReference type="NCBI Taxonomy" id="1442370"/>
    <lineage>
        <taxon>Eukaryota</taxon>
        <taxon>Fungi</taxon>
        <taxon>Dikarya</taxon>
        <taxon>Ascomycota</taxon>
        <taxon>Pezizomycotina</taxon>
        <taxon>Eurotiomycetes</taxon>
        <taxon>Chaetothyriomycetidae</taxon>
        <taxon>Chaetothyriales</taxon>
        <taxon>Herpotrichiellaceae</taxon>
        <taxon>Cladophialophora</taxon>
    </lineage>
</organism>
<dbReference type="Pfam" id="PF00172">
    <property type="entry name" value="Zn_clus"/>
    <property type="match status" value="1"/>
</dbReference>